<sequence length="153" mass="17595">MILRSLDNKMFQKSVVSDLAVEALREAERTYKMTGILEEHILENLYSFFGDNLLSATELLDKCKLIQYTLQEDTRSVYKIITSKEQCTIYDNINFCHCETFRVDVLEKGESFTCKHVLAVKLGKIMNMATKEVVSGAQMVEFLNEQFISLTES</sequence>
<name>A0A653DD40_CALMS</name>
<dbReference type="GO" id="GO:0097196">
    <property type="term" value="C:Shu complex"/>
    <property type="evidence" value="ECO:0007669"/>
    <property type="project" value="TreeGrafter"/>
</dbReference>
<dbReference type="GO" id="GO:0008270">
    <property type="term" value="F:zinc ion binding"/>
    <property type="evidence" value="ECO:0007669"/>
    <property type="project" value="UniProtKB-KW"/>
</dbReference>
<evidence type="ECO:0000256" key="1">
    <source>
        <dbReference type="PROSITE-ProRule" id="PRU00325"/>
    </source>
</evidence>
<keyword evidence="1" id="KW-0479">Metal-binding</keyword>
<evidence type="ECO:0000313" key="3">
    <source>
        <dbReference type="EMBL" id="VEN58119.1"/>
    </source>
</evidence>
<dbReference type="PANTHER" id="PTHR28498">
    <property type="entry name" value="ZINC FINGER SWIM DOMAIN-CONTAINING PROTEIN 7"/>
    <property type="match status" value="1"/>
</dbReference>
<keyword evidence="1" id="KW-0863">Zinc-finger</keyword>
<gene>
    <name evidence="3" type="ORF">CALMAC_LOCUS16560</name>
</gene>
<reference evidence="3 4" key="1">
    <citation type="submission" date="2019-01" db="EMBL/GenBank/DDBJ databases">
        <authorList>
            <person name="Sayadi A."/>
        </authorList>
    </citation>
    <scope>NUCLEOTIDE SEQUENCE [LARGE SCALE GENOMIC DNA]</scope>
</reference>
<organism evidence="3 4">
    <name type="scientific">Callosobruchus maculatus</name>
    <name type="common">Southern cowpea weevil</name>
    <name type="synonym">Pulse bruchid</name>
    <dbReference type="NCBI Taxonomy" id="64391"/>
    <lineage>
        <taxon>Eukaryota</taxon>
        <taxon>Metazoa</taxon>
        <taxon>Ecdysozoa</taxon>
        <taxon>Arthropoda</taxon>
        <taxon>Hexapoda</taxon>
        <taxon>Insecta</taxon>
        <taxon>Pterygota</taxon>
        <taxon>Neoptera</taxon>
        <taxon>Endopterygota</taxon>
        <taxon>Coleoptera</taxon>
        <taxon>Polyphaga</taxon>
        <taxon>Cucujiformia</taxon>
        <taxon>Chrysomeloidea</taxon>
        <taxon>Chrysomelidae</taxon>
        <taxon>Bruchinae</taxon>
        <taxon>Bruchini</taxon>
        <taxon>Callosobruchus</taxon>
    </lineage>
</organism>
<dbReference type="GO" id="GO:0000724">
    <property type="term" value="P:double-strand break repair via homologous recombination"/>
    <property type="evidence" value="ECO:0007669"/>
    <property type="project" value="TreeGrafter"/>
</dbReference>
<dbReference type="OrthoDB" id="337581at2759"/>
<dbReference type="PROSITE" id="PS50966">
    <property type="entry name" value="ZF_SWIM"/>
    <property type="match status" value="1"/>
</dbReference>
<keyword evidence="4" id="KW-1185">Reference proteome</keyword>
<evidence type="ECO:0000313" key="4">
    <source>
        <dbReference type="Proteomes" id="UP000410492"/>
    </source>
</evidence>
<feature type="domain" description="SWIM-type" evidence="2">
    <location>
        <begin position="78"/>
        <end position="125"/>
    </location>
</feature>
<protein>
    <recommendedName>
        <fullName evidence="2">SWIM-type domain-containing protein</fullName>
    </recommendedName>
</protein>
<dbReference type="Proteomes" id="UP000410492">
    <property type="component" value="Unassembled WGS sequence"/>
</dbReference>
<dbReference type="EMBL" id="CAACVG010011464">
    <property type="protein sequence ID" value="VEN58119.1"/>
    <property type="molecule type" value="Genomic_DNA"/>
</dbReference>
<dbReference type="PANTHER" id="PTHR28498:SF1">
    <property type="entry name" value="ZINC FINGER SWIM DOMAIN-CONTAINING PROTEIN 7"/>
    <property type="match status" value="1"/>
</dbReference>
<keyword evidence="1" id="KW-0862">Zinc</keyword>
<accession>A0A653DD40</accession>
<proteinExistence type="predicted"/>
<dbReference type="InterPro" id="IPR007527">
    <property type="entry name" value="Znf_SWIM"/>
</dbReference>
<dbReference type="AlphaFoldDB" id="A0A653DD40"/>
<evidence type="ECO:0000259" key="2">
    <source>
        <dbReference type="PROSITE" id="PS50966"/>
    </source>
</evidence>